<evidence type="ECO:0000313" key="1">
    <source>
        <dbReference type="EMBL" id="GGN20099.1"/>
    </source>
</evidence>
<organism evidence="1 2">
    <name type="scientific">Lentzea pudingi</name>
    <dbReference type="NCBI Taxonomy" id="1789439"/>
    <lineage>
        <taxon>Bacteria</taxon>
        <taxon>Bacillati</taxon>
        <taxon>Actinomycetota</taxon>
        <taxon>Actinomycetes</taxon>
        <taxon>Pseudonocardiales</taxon>
        <taxon>Pseudonocardiaceae</taxon>
        <taxon>Lentzea</taxon>
    </lineage>
</organism>
<reference evidence="2" key="1">
    <citation type="journal article" date="2019" name="Int. J. Syst. Evol. Microbiol.">
        <title>The Global Catalogue of Microorganisms (GCM) 10K type strain sequencing project: providing services to taxonomists for standard genome sequencing and annotation.</title>
        <authorList>
            <consortium name="The Broad Institute Genomics Platform"/>
            <consortium name="The Broad Institute Genome Sequencing Center for Infectious Disease"/>
            <person name="Wu L."/>
            <person name="Ma J."/>
        </authorList>
    </citation>
    <scope>NUCLEOTIDE SEQUENCE [LARGE SCALE GENOMIC DNA]</scope>
    <source>
        <strain evidence="2">CGMCC 4.7319</strain>
    </source>
</reference>
<gene>
    <name evidence="1" type="ORF">GCM10011609_71560</name>
</gene>
<dbReference type="EMBL" id="BMNC01000015">
    <property type="protein sequence ID" value="GGN20099.1"/>
    <property type="molecule type" value="Genomic_DNA"/>
</dbReference>
<accession>A0ABQ2IQM6</accession>
<dbReference type="Proteomes" id="UP000597656">
    <property type="component" value="Unassembled WGS sequence"/>
</dbReference>
<name>A0ABQ2IQM6_9PSEU</name>
<comment type="caution">
    <text evidence="1">The sequence shown here is derived from an EMBL/GenBank/DDBJ whole genome shotgun (WGS) entry which is preliminary data.</text>
</comment>
<proteinExistence type="predicted"/>
<evidence type="ECO:0000313" key="2">
    <source>
        <dbReference type="Proteomes" id="UP000597656"/>
    </source>
</evidence>
<sequence>MSEVQVTIAIKRETSYATIFFFALLLALVLAGCSSESSPRGELGANQELLKSCDPAAPPASLVQIDGTGSSNSDAIASERMTAVDSIARRTAVCSGYLRVVVFSSSSAATVVLFDGPLKMDGATENARLKRIPEAITNVMNKVRSAYAPAVQALPQSGSDITAQLRLAAEWTQQLGGDYRLHLTVLSDGFQNIGMDLAARALSKQDAELLATQPAVPKLSEASVVVAGLGRVAEGAPPSAMVEGLVSYYTKLCQRTEASSCTAVSDYATAIR</sequence>
<evidence type="ECO:0008006" key="3">
    <source>
        <dbReference type="Google" id="ProtNLM"/>
    </source>
</evidence>
<protein>
    <recommendedName>
        <fullName evidence="3">VWFA domain-containing protein</fullName>
    </recommendedName>
</protein>
<keyword evidence="2" id="KW-1185">Reference proteome</keyword>